<evidence type="ECO:0000313" key="3">
    <source>
        <dbReference type="Proteomes" id="UP000650833"/>
    </source>
</evidence>
<proteinExistence type="predicted"/>
<organism evidence="2 3">
    <name type="scientific">Mucor plumbeus</name>
    <dbReference type="NCBI Taxonomy" id="97098"/>
    <lineage>
        <taxon>Eukaryota</taxon>
        <taxon>Fungi</taxon>
        <taxon>Fungi incertae sedis</taxon>
        <taxon>Mucoromycota</taxon>
        <taxon>Mucoromycotina</taxon>
        <taxon>Mucoromycetes</taxon>
        <taxon>Mucorales</taxon>
        <taxon>Mucorineae</taxon>
        <taxon>Mucoraceae</taxon>
        <taxon>Mucor</taxon>
    </lineage>
</organism>
<evidence type="ECO:0000256" key="1">
    <source>
        <dbReference type="SAM" id="MobiDB-lite"/>
    </source>
</evidence>
<protein>
    <submittedName>
        <fullName evidence="2">Uncharacterized protein</fullName>
    </submittedName>
</protein>
<feature type="region of interest" description="Disordered" evidence="1">
    <location>
        <begin position="32"/>
        <end position="58"/>
    </location>
</feature>
<comment type="caution">
    <text evidence="2">The sequence shown here is derived from an EMBL/GenBank/DDBJ whole genome shotgun (WGS) entry which is preliminary data.</text>
</comment>
<dbReference type="OrthoDB" id="2289193at2759"/>
<keyword evidence="3" id="KW-1185">Reference proteome</keyword>
<sequence>MNFSHEDDASFRLTDLTNLHKYIKNKKVVTEIEEPKDTDMREEPSKKERKKFMTPSQATKDANVDYKTVVECFDDNPSDVMQNATDSLTKSFEGLESKKSKVYDFLKEECNPSIRFNTSHPAARDSSRTLEACAQFVEKWTEKGMPYMQNCVFLNDSGFYINTVCAVRELGQSVALKQS</sequence>
<name>A0A8H7UPX5_9FUNG</name>
<evidence type="ECO:0000313" key="2">
    <source>
        <dbReference type="EMBL" id="KAG2189742.1"/>
    </source>
</evidence>
<gene>
    <name evidence="2" type="ORF">INT46_009466</name>
</gene>
<dbReference type="AlphaFoldDB" id="A0A8H7UPX5"/>
<accession>A0A8H7UPX5</accession>
<feature type="compositionally biased region" description="Basic and acidic residues" evidence="1">
    <location>
        <begin position="32"/>
        <end position="46"/>
    </location>
</feature>
<dbReference type="EMBL" id="JAEPRC010001214">
    <property type="protein sequence ID" value="KAG2189742.1"/>
    <property type="molecule type" value="Genomic_DNA"/>
</dbReference>
<reference evidence="2" key="1">
    <citation type="submission" date="2020-12" db="EMBL/GenBank/DDBJ databases">
        <title>Metabolic potential, ecology and presence of endohyphal bacteria is reflected in genomic diversity of Mucoromycotina.</title>
        <authorList>
            <person name="Muszewska A."/>
            <person name="Okrasinska A."/>
            <person name="Steczkiewicz K."/>
            <person name="Drgas O."/>
            <person name="Orlowska M."/>
            <person name="Perlinska-Lenart U."/>
            <person name="Aleksandrzak-Piekarczyk T."/>
            <person name="Szatraj K."/>
            <person name="Zielenkiewicz U."/>
            <person name="Pilsyk S."/>
            <person name="Malc E."/>
            <person name="Mieczkowski P."/>
            <person name="Kruszewska J.S."/>
            <person name="Biernat P."/>
            <person name="Pawlowska J."/>
        </authorList>
    </citation>
    <scope>NUCLEOTIDE SEQUENCE</scope>
    <source>
        <strain evidence="2">CBS 226.32</strain>
    </source>
</reference>
<dbReference type="Proteomes" id="UP000650833">
    <property type="component" value="Unassembled WGS sequence"/>
</dbReference>